<evidence type="ECO:0000256" key="3">
    <source>
        <dbReference type="ARBA" id="ARBA00007970"/>
    </source>
</evidence>
<evidence type="ECO:0000256" key="6">
    <source>
        <dbReference type="ARBA" id="ARBA00022605"/>
    </source>
</evidence>
<evidence type="ECO:0000256" key="11">
    <source>
        <dbReference type="RuleBase" id="RU003693"/>
    </source>
</evidence>
<keyword evidence="8 11" id="KW-0663">Pyridoxal phosphate</keyword>
<dbReference type="NCBIfam" id="NF006014">
    <property type="entry name" value="PRK08153.1"/>
    <property type="match status" value="1"/>
</dbReference>
<dbReference type="PANTHER" id="PTHR43643:SF6">
    <property type="entry name" value="HISTIDINOL-PHOSPHATE AMINOTRANSFERASE"/>
    <property type="match status" value="1"/>
</dbReference>
<dbReference type="Gene3D" id="3.40.640.10">
    <property type="entry name" value="Type I PLP-dependent aspartate aminotransferase-like (Major domain)"/>
    <property type="match status" value="1"/>
</dbReference>
<comment type="catalytic activity">
    <reaction evidence="10">
        <text>L-histidinol phosphate + 2-oxoglutarate = 3-(imidazol-4-yl)-2-oxopropyl phosphate + L-glutamate</text>
        <dbReference type="Rhea" id="RHEA:23744"/>
        <dbReference type="ChEBI" id="CHEBI:16810"/>
        <dbReference type="ChEBI" id="CHEBI:29985"/>
        <dbReference type="ChEBI" id="CHEBI:57766"/>
        <dbReference type="ChEBI" id="CHEBI:57980"/>
        <dbReference type="EC" id="2.6.1.9"/>
    </reaction>
</comment>
<name>A0A0D6JAZ9_9HYPH</name>
<proteinExistence type="inferred from homology"/>
<dbReference type="GO" id="GO:0004400">
    <property type="term" value="F:histidinol-phosphate transaminase activity"/>
    <property type="evidence" value="ECO:0007669"/>
    <property type="project" value="UniProtKB-EC"/>
</dbReference>
<dbReference type="EMBL" id="LN829119">
    <property type="protein sequence ID" value="CPR15773.1"/>
    <property type="molecule type" value="Genomic_DNA"/>
</dbReference>
<feature type="domain" description="Aminotransferase class I/classII large" evidence="12">
    <location>
        <begin position="38"/>
        <end position="360"/>
    </location>
</feature>
<evidence type="ECO:0000256" key="8">
    <source>
        <dbReference type="ARBA" id="ARBA00022898"/>
    </source>
</evidence>
<dbReference type="PANTHER" id="PTHR43643">
    <property type="entry name" value="HISTIDINOL-PHOSPHATE AMINOTRANSFERASE 2"/>
    <property type="match status" value="1"/>
</dbReference>
<evidence type="ECO:0000256" key="2">
    <source>
        <dbReference type="ARBA" id="ARBA00005011"/>
    </source>
</evidence>
<dbReference type="RefSeq" id="WP_046476314.1">
    <property type="nucleotide sequence ID" value="NZ_LN829118.1"/>
</dbReference>
<dbReference type="OrthoDB" id="9809616at2"/>
<evidence type="ECO:0000256" key="5">
    <source>
        <dbReference type="ARBA" id="ARBA00022576"/>
    </source>
</evidence>
<keyword evidence="5 13" id="KW-0032">Aminotransferase</keyword>
<comment type="similarity">
    <text evidence="3">Belongs to the class-II pyridoxal-phosphate-dependent aminotransferase family. Histidinol-phosphate aminotransferase subfamily.</text>
</comment>
<keyword evidence="14" id="KW-1185">Reference proteome</keyword>
<gene>
    <name evidence="13" type="ORF">YBN1229_v1_0500</name>
</gene>
<dbReference type="GO" id="GO:0030170">
    <property type="term" value="F:pyridoxal phosphate binding"/>
    <property type="evidence" value="ECO:0007669"/>
    <property type="project" value="InterPro"/>
</dbReference>
<dbReference type="InterPro" id="IPR004839">
    <property type="entry name" value="Aminotransferase_I/II_large"/>
</dbReference>
<dbReference type="Gene3D" id="3.90.1150.10">
    <property type="entry name" value="Aspartate Aminotransferase, domain 1"/>
    <property type="match status" value="1"/>
</dbReference>
<dbReference type="CDD" id="cd00609">
    <property type="entry name" value="AAT_like"/>
    <property type="match status" value="1"/>
</dbReference>
<dbReference type="SUPFAM" id="SSF53383">
    <property type="entry name" value="PLP-dependent transferases"/>
    <property type="match status" value="1"/>
</dbReference>
<keyword evidence="7 13" id="KW-0808">Transferase</keyword>
<organism evidence="13 14">
    <name type="scientific">Candidatus Filomicrobium marinum</name>
    <dbReference type="NCBI Taxonomy" id="1608628"/>
    <lineage>
        <taxon>Bacteria</taxon>
        <taxon>Pseudomonadati</taxon>
        <taxon>Pseudomonadota</taxon>
        <taxon>Alphaproteobacteria</taxon>
        <taxon>Hyphomicrobiales</taxon>
        <taxon>Hyphomicrobiaceae</taxon>
        <taxon>Filomicrobium</taxon>
    </lineage>
</organism>
<evidence type="ECO:0000256" key="7">
    <source>
        <dbReference type="ARBA" id="ARBA00022679"/>
    </source>
</evidence>
<dbReference type="KEGG" id="fil:BN1229_v1_0497"/>
<evidence type="ECO:0000259" key="12">
    <source>
        <dbReference type="Pfam" id="PF00155"/>
    </source>
</evidence>
<keyword evidence="9" id="KW-0368">Histidine biosynthesis</keyword>
<sequence length="369" mass="39235">MPTYPFLTDLVRALPATVPFVGPEALQRMRGRPFRARLGANESVFGPSPKSIAAMEAAAASAFMYGDPENFELRAAIAKHHGVSIENVAVGEGIDGLLGLAVKVAVAPGEVVVTSDGAYPTFNYHVAVGGGRLVKVPFRDDKEDLGAVLDAGRAENAKILYVSNPNNPMGSWWSAFEIEGMISALPPTVLFCLDEAYCDTAPPAAVPDIDISNPRVLRFRTFSKAYGLAGARVGYALGEAGLISIFDKIRNHYGMSRSGQIGALAALADQDYLAETVGRIAAGRDRLAQIARENGLAPLPSATNFVTMDCGRDGTYATRVLDEIIARDVFVRMPGVAPLNRCIRVTVGTPDDLDVFAEVLPEALRAAQG</sequence>
<evidence type="ECO:0000256" key="9">
    <source>
        <dbReference type="ARBA" id="ARBA00023102"/>
    </source>
</evidence>
<evidence type="ECO:0000256" key="10">
    <source>
        <dbReference type="ARBA" id="ARBA00047481"/>
    </source>
</evidence>
<accession>A0A0D6JAZ9</accession>
<dbReference type="KEGG" id="fiy:BN1229_v1_0500"/>
<dbReference type="InterPro" id="IPR015424">
    <property type="entry name" value="PyrdxlP-dep_Trfase"/>
</dbReference>
<evidence type="ECO:0000256" key="1">
    <source>
        <dbReference type="ARBA" id="ARBA00001933"/>
    </source>
</evidence>
<dbReference type="PROSITE" id="PS00599">
    <property type="entry name" value="AA_TRANSFER_CLASS_2"/>
    <property type="match status" value="1"/>
</dbReference>
<dbReference type="Proteomes" id="UP000033187">
    <property type="component" value="Chromosome 1"/>
</dbReference>
<evidence type="ECO:0000313" key="14">
    <source>
        <dbReference type="Proteomes" id="UP000033187"/>
    </source>
</evidence>
<comment type="cofactor">
    <cofactor evidence="1 11">
        <name>pyridoxal 5'-phosphate</name>
        <dbReference type="ChEBI" id="CHEBI:597326"/>
    </cofactor>
</comment>
<comment type="pathway">
    <text evidence="2">Amino-acid biosynthesis; L-histidine biosynthesis; L-histidine from 5-phospho-alpha-D-ribose 1-diphosphate: step 7/9.</text>
</comment>
<dbReference type="Pfam" id="PF00155">
    <property type="entry name" value="Aminotran_1_2"/>
    <property type="match status" value="1"/>
</dbReference>
<keyword evidence="6" id="KW-0028">Amino-acid biosynthesis</keyword>
<dbReference type="InterPro" id="IPR015422">
    <property type="entry name" value="PyrdxlP-dep_Trfase_small"/>
</dbReference>
<dbReference type="GO" id="GO:0000105">
    <property type="term" value="P:L-histidine biosynthetic process"/>
    <property type="evidence" value="ECO:0007669"/>
    <property type="project" value="UniProtKB-KW"/>
</dbReference>
<protein>
    <recommendedName>
        <fullName evidence="4">histidinol-phosphate transaminase</fullName>
        <ecNumber evidence="4">2.6.1.9</ecNumber>
    </recommendedName>
</protein>
<dbReference type="EC" id="2.6.1.9" evidence="4"/>
<evidence type="ECO:0000313" key="13">
    <source>
        <dbReference type="EMBL" id="CPR15773.1"/>
    </source>
</evidence>
<reference evidence="14" key="1">
    <citation type="submission" date="2015-02" db="EMBL/GenBank/DDBJ databases">
        <authorList>
            <person name="Chooi Y.-H."/>
        </authorList>
    </citation>
    <scope>NUCLEOTIDE SEQUENCE [LARGE SCALE GENOMIC DNA]</scope>
    <source>
        <strain evidence="14">strain Y</strain>
    </source>
</reference>
<dbReference type="InterPro" id="IPR050106">
    <property type="entry name" value="HistidinolP_aminotransfase"/>
</dbReference>
<dbReference type="InterPro" id="IPR001917">
    <property type="entry name" value="Aminotrans_II_pyridoxalP_BS"/>
</dbReference>
<dbReference type="InterPro" id="IPR015421">
    <property type="entry name" value="PyrdxlP-dep_Trfase_major"/>
</dbReference>
<dbReference type="AlphaFoldDB" id="A0A0D6JAZ9"/>
<evidence type="ECO:0000256" key="4">
    <source>
        <dbReference type="ARBA" id="ARBA00012748"/>
    </source>
</evidence>